<reference evidence="2" key="1">
    <citation type="journal article" date="2014" name="Nat. Commun.">
        <title>Multiple recent horizontal transfers of a large genomic region in cheese making fungi.</title>
        <authorList>
            <person name="Cheeseman K."/>
            <person name="Ropars J."/>
            <person name="Renault P."/>
            <person name="Dupont J."/>
            <person name="Gouzy J."/>
            <person name="Branca A."/>
            <person name="Abraham A.L."/>
            <person name="Ceppi M."/>
            <person name="Conseiller E."/>
            <person name="Debuchy R."/>
            <person name="Malagnac F."/>
            <person name="Goarin A."/>
            <person name="Silar P."/>
            <person name="Lacoste S."/>
            <person name="Sallet E."/>
            <person name="Bensimon A."/>
            <person name="Giraud T."/>
            <person name="Brygoo Y."/>
        </authorList>
    </citation>
    <scope>NUCLEOTIDE SEQUENCE [LARGE SCALE GENOMIC DNA]</scope>
    <source>
        <strain evidence="2">FM164</strain>
    </source>
</reference>
<dbReference type="AlphaFoldDB" id="W6Q5C5"/>
<organism evidence="2 3">
    <name type="scientific">Penicillium roqueforti (strain FM164)</name>
    <dbReference type="NCBI Taxonomy" id="1365484"/>
    <lineage>
        <taxon>Eukaryota</taxon>
        <taxon>Fungi</taxon>
        <taxon>Dikarya</taxon>
        <taxon>Ascomycota</taxon>
        <taxon>Pezizomycotina</taxon>
        <taxon>Eurotiomycetes</taxon>
        <taxon>Eurotiomycetidae</taxon>
        <taxon>Eurotiales</taxon>
        <taxon>Aspergillaceae</taxon>
        <taxon>Penicillium</taxon>
    </lineage>
</organism>
<sequence length="155" mass="16929">MKLFLAITTLFAASATAKYTPGQDCRTNKGCDDNCLGGKWSVVMEAGGVRMVCDPSTLDSTRYVEARCTGVDLPDTVAEKRKAVCDKMKGKLCERACFLTTPASKEEDLTARFQQACSDQKGSDKSPYLAFVHVYPTKEQAVKWSDGKCDVSVFS</sequence>
<accession>W6Q5C5</accession>
<name>W6Q5C5_PENRF</name>
<proteinExistence type="predicted"/>
<evidence type="ECO:0000313" key="3">
    <source>
        <dbReference type="Proteomes" id="UP000030686"/>
    </source>
</evidence>
<evidence type="ECO:0000256" key="1">
    <source>
        <dbReference type="SAM" id="SignalP"/>
    </source>
</evidence>
<feature type="chain" id="PRO_5004879371" evidence="1">
    <location>
        <begin position="18"/>
        <end position="155"/>
    </location>
</feature>
<dbReference type="EMBL" id="HG792016">
    <property type="protein sequence ID" value="CDM31848.1"/>
    <property type="molecule type" value="Genomic_DNA"/>
</dbReference>
<protein>
    <submittedName>
        <fullName evidence="2">Genomic scaffold, ProqFM164S02</fullName>
    </submittedName>
</protein>
<dbReference type="Proteomes" id="UP000030686">
    <property type="component" value="Unassembled WGS sequence"/>
</dbReference>
<gene>
    <name evidence="2" type="ORF">PROQFM164_S02g001999</name>
</gene>
<dbReference type="OrthoDB" id="4361897at2759"/>
<keyword evidence="3" id="KW-1185">Reference proteome</keyword>
<feature type="signal peptide" evidence="1">
    <location>
        <begin position="1"/>
        <end position="17"/>
    </location>
</feature>
<keyword evidence="1" id="KW-0732">Signal</keyword>
<dbReference type="OMA" id="CNTNTEC"/>
<evidence type="ECO:0000313" key="2">
    <source>
        <dbReference type="EMBL" id="CDM31848.1"/>
    </source>
</evidence>